<evidence type="ECO:0000313" key="1">
    <source>
        <dbReference type="EMBL" id="CAH7685467.1"/>
    </source>
</evidence>
<gene>
    <name evidence="1" type="ORF">PPACK8108_LOCUS19994</name>
</gene>
<evidence type="ECO:0000313" key="2">
    <source>
        <dbReference type="Proteomes" id="UP001153365"/>
    </source>
</evidence>
<dbReference type="Proteomes" id="UP001153365">
    <property type="component" value="Unassembled WGS sequence"/>
</dbReference>
<keyword evidence="2" id="KW-1185">Reference proteome</keyword>
<reference evidence="1" key="1">
    <citation type="submission" date="2022-06" db="EMBL/GenBank/DDBJ databases">
        <authorList>
            <consortium name="SYNGENTA / RWTH Aachen University"/>
        </authorList>
    </citation>
    <scope>NUCLEOTIDE SEQUENCE</scope>
</reference>
<name>A0AAV0BFA0_PHAPC</name>
<organism evidence="1 2">
    <name type="scientific">Phakopsora pachyrhizi</name>
    <name type="common">Asian soybean rust disease fungus</name>
    <dbReference type="NCBI Taxonomy" id="170000"/>
    <lineage>
        <taxon>Eukaryota</taxon>
        <taxon>Fungi</taxon>
        <taxon>Dikarya</taxon>
        <taxon>Basidiomycota</taxon>
        <taxon>Pucciniomycotina</taxon>
        <taxon>Pucciniomycetes</taxon>
        <taxon>Pucciniales</taxon>
        <taxon>Phakopsoraceae</taxon>
        <taxon>Phakopsora</taxon>
    </lineage>
</organism>
<comment type="caution">
    <text evidence="1">The sequence shown here is derived from an EMBL/GenBank/DDBJ whole genome shotgun (WGS) entry which is preliminary data.</text>
</comment>
<accession>A0AAV0BFA0</accession>
<dbReference type="EMBL" id="CALTRL010005723">
    <property type="protein sequence ID" value="CAH7685467.1"/>
    <property type="molecule type" value="Genomic_DNA"/>
</dbReference>
<protein>
    <submittedName>
        <fullName evidence="1">Uncharacterized protein</fullName>
    </submittedName>
</protein>
<proteinExistence type="predicted"/>
<sequence length="159" mass="16929">MVQFRTDSDWSLIRLAEFQCPSKGIDALGGGLTNTTASGSLALCYFEIWAGTEFSKTQLTQVTTNIGNTQNRGRNRTKIIAGPTKASIVEGIKGGMEKEVMRLVLGWLGSGKDSLGSEKCHIGGFCWILQGFEEEGVALGGGAHQGRSGWSKITGATDL</sequence>
<dbReference type="AlphaFoldDB" id="A0AAV0BFA0"/>